<keyword evidence="4" id="KW-0378">Hydrolase</keyword>
<organism evidence="5 6">
    <name type="scientific">Filobasidium floriforme</name>
    <dbReference type="NCBI Taxonomy" id="5210"/>
    <lineage>
        <taxon>Eukaryota</taxon>
        <taxon>Fungi</taxon>
        <taxon>Dikarya</taxon>
        <taxon>Basidiomycota</taxon>
        <taxon>Agaricomycotina</taxon>
        <taxon>Tremellomycetes</taxon>
        <taxon>Filobasidiales</taxon>
        <taxon>Filobasidiaceae</taxon>
        <taxon>Filobasidium</taxon>
    </lineage>
</organism>
<evidence type="ECO:0000313" key="5">
    <source>
        <dbReference type="EMBL" id="KAG7580130.1"/>
    </source>
</evidence>
<evidence type="ECO:0000256" key="3">
    <source>
        <dbReference type="ARBA" id="ARBA00022677"/>
    </source>
</evidence>
<proteinExistence type="inferred from homology"/>
<evidence type="ECO:0000256" key="4">
    <source>
        <dbReference type="ARBA" id="ARBA00022801"/>
    </source>
</evidence>
<evidence type="ECO:0000256" key="2">
    <source>
        <dbReference type="ARBA" id="ARBA00008300"/>
    </source>
</evidence>
<dbReference type="EMBL" id="JABELV010000001">
    <property type="protein sequence ID" value="KAG7580130.1"/>
    <property type="molecule type" value="Genomic_DNA"/>
</dbReference>
<dbReference type="GO" id="GO:0016298">
    <property type="term" value="F:lipase activity"/>
    <property type="evidence" value="ECO:0007669"/>
    <property type="project" value="InterPro"/>
</dbReference>
<reference evidence="5" key="1">
    <citation type="submission" date="2020-04" db="EMBL/GenBank/DDBJ databases">
        <title>Analysis of mating type loci in Filobasidium floriforme.</title>
        <authorList>
            <person name="Nowrousian M."/>
        </authorList>
    </citation>
    <scope>NUCLEOTIDE SEQUENCE</scope>
    <source>
        <strain evidence="5">CBS 6242</strain>
    </source>
</reference>
<dbReference type="PANTHER" id="PTHR13390:SF0">
    <property type="entry name" value="LIPID DROPLET-ASSOCIATED HYDROLASE"/>
    <property type="match status" value="1"/>
</dbReference>
<comment type="subcellular location">
    <subcellularLocation>
        <location evidence="1">Lipid droplet</location>
    </subcellularLocation>
</comment>
<dbReference type="SUPFAM" id="SSF53474">
    <property type="entry name" value="alpha/beta-Hydrolases"/>
    <property type="match status" value="1"/>
</dbReference>
<dbReference type="InterPro" id="IPR029058">
    <property type="entry name" value="AB_hydrolase_fold"/>
</dbReference>
<dbReference type="AlphaFoldDB" id="A0A8K0JT44"/>
<evidence type="ECO:0000313" key="6">
    <source>
        <dbReference type="Proteomes" id="UP000812966"/>
    </source>
</evidence>
<dbReference type="InterPro" id="IPR019363">
    <property type="entry name" value="LDAH"/>
</dbReference>
<keyword evidence="6" id="KW-1185">Reference proteome</keyword>
<dbReference type="Gene3D" id="3.40.50.1820">
    <property type="entry name" value="alpha/beta hydrolase"/>
    <property type="match status" value="1"/>
</dbReference>
<sequence>MSRCSFLAHRIPGPKGYVRSVFSHARGPAEVHYYPPRSGKLPKDVLIFVPGNPGLVDYYIPFLLKLQSNIPPHFALLALSHIGHSPSLAHPPIPLNLNEQIEAKVEFVRLLQAQLNEARRAEETEARPVRLGFIGHSVGSEIIVQTMRHLERSDRDVKNVSGSAAVSDTNFDITASFLLFPTVSHIAETPNGRSLRPIFNPPLIQLLPLLCIIIQPLIWALRTVLSILPSSMSFPGLGSIYVPNATTLSFLSSPQTVKSVLHLARSEMSTIKAPDLNWYRQQRKRIWSYWGEPDGWVGTQGDVVKKVLRGGNGEGERVEEGHEEHAEQSGQVIDCVDNIPHAFCLAHSDAIADKVAGWISNAFGDRS</sequence>
<comment type="caution">
    <text evidence="5">The sequence shown here is derived from an EMBL/GenBank/DDBJ whole genome shotgun (WGS) entry which is preliminary data.</text>
</comment>
<dbReference type="Pfam" id="PF10230">
    <property type="entry name" value="LIDHydrolase"/>
    <property type="match status" value="1"/>
</dbReference>
<dbReference type="Proteomes" id="UP000812966">
    <property type="component" value="Unassembled WGS sequence"/>
</dbReference>
<gene>
    <name evidence="5" type="ORF">FFLO_00101</name>
</gene>
<protein>
    <recommendedName>
        <fullName evidence="7">Lipid droplet-associated hydrolase</fullName>
    </recommendedName>
</protein>
<evidence type="ECO:0008006" key="7">
    <source>
        <dbReference type="Google" id="ProtNLM"/>
    </source>
</evidence>
<keyword evidence="3" id="KW-0551">Lipid droplet</keyword>
<evidence type="ECO:0000256" key="1">
    <source>
        <dbReference type="ARBA" id="ARBA00004502"/>
    </source>
</evidence>
<dbReference type="GO" id="GO:0019915">
    <property type="term" value="P:lipid storage"/>
    <property type="evidence" value="ECO:0007669"/>
    <property type="project" value="InterPro"/>
</dbReference>
<comment type="similarity">
    <text evidence="2">Belongs to the AB hydrolase superfamily. LDAH family.</text>
</comment>
<accession>A0A8K0JT44</accession>
<dbReference type="PANTHER" id="PTHR13390">
    <property type="entry name" value="LIPASE"/>
    <property type="match status" value="1"/>
</dbReference>
<dbReference type="GO" id="GO:0005811">
    <property type="term" value="C:lipid droplet"/>
    <property type="evidence" value="ECO:0007669"/>
    <property type="project" value="UniProtKB-SubCell"/>
</dbReference>
<name>A0A8K0JT44_9TREE</name>